<sequence length="140" mass="15630">MLSLNSLFLATQCDQKFTNEIIELHNQYNGSGESEARINVETVLDSGDDAVNNIAVLDQENKCIGDIEIHALQSGKRPAIKTKTDGNTDTSSISSKNINVKEKSETNFDKIDEIDNKSTTRLERSFMDFICCKKSYSSEK</sequence>
<gene>
    <name evidence="2" type="ORF">O3M35_009554</name>
</gene>
<feature type="compositionally biased region" description="Polar residues" evidence="1">
    <location>
        <begin position="85"/>
        <end position="98"/>
    </location>
</feature>
<feature type="region of interest" description="Disordered" evidence="1">
    <location>
        <begin position="75"/>
        <end position="98"/>
    </location>
</feature>
<organism evidence="2 3">
    <name type="scientific">Rhynocoris fuscipes</name>
    <dbReference type="NCBI Taxonomy" id="488301"/>
    <lineage>
        <taxon>Eukaryota</taxon>
        <taxon>Metazoa</taxon>
        <taxon>Ecdysozoa</taxon>
        <taxon>Arthropoda</taxon>
        <taxon>Hexapoda</taxon>
        <taxon>Insecta</taxon>
        <taxon>Pterygota</taxon>
        <taxon>Neoptera</taxon>
        <taxon>Paraneoptera</taxon>
        <taxon>Hemiptera</taxon>
        <taxon>Heteroptera</taxon>
        <taxon>Panheteroptera</taxon>
        <taxon>Cimicomorpha</taxon>
        <taxon>Reduviidae</taxon>
        <taxon>Harpactorinae</taxon>
        <taxon>Harpactorini</taxon>
        <taxon>Rhynocoris</taxon>
    </lineage>
</organism>
<evidence type="ECO:0000256" key="1">
    <source>
        <dbReference type="SAM" id="MobiDB-lite"/>
    </source>
</evidence>
<name>A0AAW1D3C7_9HEMI</name>
<dbReference type="AlphaFoldDB" id="A0AAW1D3C7"/>
<reference evidence="2 3" key="1">
    <citation type="submission" date="2022-12" db="EMBL/GenBank/DDBJ databases">
        <title>Chromosome-level genome assembly of true bugs.</title>
        <authorList>
            <person name="Ma L."/>
            <person name="Li H."/>
        </authorList>
    </citation>
    <scope>NUCLEOTIDE SEQUENCE [LARGE SCALE GENOMIC DNA]</scope>
    <source>
        <strain evidence="2">Lab_2022b</strain>
    </source>
</reference>
<comment type="caution">
    <text evidence="2">The sequence shown here is derived from an EMBL/GenBank/DDBJ whole genome shotgun (WGS) entry which is preliminary data.</text>
</comment>
<keyword evidence="3" id="KW-1185">Reference proteome</keyword>
<dbReference type="Proteomes" id="UP001461498">
    <property type="component" value="Unassembled WGS sequence"/>
</dbReference>
<protein>
    <submittedName>
        <fullName evidence="2">Uncharacterized protein</fullName>
    </submittedName>
</protein>
<evidence type="ECO:0000313" key="3">
    <source>
        <dbReference type="Proteomes" id="UP001461498"/>
    </source>
</evidence>
<accession>A0AAW1D3C7</accession>
<proteinExistence type="predicted"/>
<evidence type="ECO:0000313" key="2">
    <source>
        <dbReference type="EMBL" id="KAK9505513.1"/>
    </source>
</evidence>
<dbReference type="EMBL" id="JAPXFL010000006">
    <property type="protein sequence ID" value="KAK9505513.1"/>
    <property type="molecule type" value="Genomic_DNA"/>
</dbReference>